<protein>
    <submittedName>
        <fullName evidence="2">Uncharacterized protein</fullName>
    </submittedName>
</protein>
<evidence type="ECO:0000313" key="3">
    <source>
        <dbReference type="Proteomes" id="UP000184241"/>
    </source>
</evidence>
<gene>
    <name evidence="2" type="ORF">SAMN02745941_03743</name>
</gene>
<feature type="compositionally biased region" description="Basic and acidic residues" evidence="1">
    <location>
        <begin position="1"/>
        <end position="25"/>
    </location>
</feature>
<dbReference type="Proteomes" id="UP000184241">
    <property type="component" value="Unassembled WGS sequence"/>
</dbReference>
<name>A0A1M6ARU0_9CLOT</name>
<feature type="region of interest" description="Disordered" evidence="1">
    <location>
        <begin position="1"/>
        <end position="51"/>
    </location>
</feature>
<evidence type="ECO:0000313" key="2">
    <source>
        <dbReference type="EMBL" id="SHI39186.1"/>
    </source>
</evidence>
<accession>A0A1M6ARU0</accession>
<dbReference type="AlphaFoldDB" id="A0A1M6ARU0"/>
<dbReference type="EMBL" id="FQXU01000013">
    <property type="protein sequence ID" value="SHI39186.1"/>
    <property type="molecule type" value="Genomic_DNA"/>
</dbReference>
<dbReference type="RefSeq" id="WP_175550930.1">
    <property type="nucleotide sequence ID" value="NZ_FQXU01000013.1"/>
</dbReference>
<feature type="compositionally biased region" description="Basic and acidic residues" evidence="1">
    <location>
        <begin position="36"/>
        <end position="51"/>
    </location>
</feature>
<proteinExistence type="predicted"/>
<organism evidence="2 3">
    <name type="scientific">Clostridium intestinale DSM 6191</name>
    <dbReference type="NCBI Taxonomy" id="1121320"/>
    <lineage>
        <taxon>Bacteria</taxon>
        <taxon>Bacillati</taxon>
        <taxon>Bacillota</taxon>
        <taxon>Clostridia</taxon>
        <taxon>Eubacteriales</taxon>
        <taxon>Clostridiaceae</taxon>
        <taxon>Clostridium</taxon>
    </lineage>
</organism>
<evidence type="ECO:0000256" key="1">
    <source>
        <dbReference type="SAM" id="MobiDB-lite"/>
    </source>
</evidence>
<sequence>MKNDNKRTFTKENALRNGTKTRDQWSKNQISQTIEEPGKNDSYVEAKKRGF</sequence>
<reference evidence="2 3" key="1">
    <citation type="submission" date="2016-11" db="EMBL/GenBank/DDBJ databases">
        <authorList>
            <person name="Jaros S."/>
            <person name="Januszkiewicz K."/>
            <person name="Wedrychowicz H."/>
        </authorList>
    </citation>
    <scope>NUCLEOTIDE SEQUENCE [LARGE SCALE GENOMIC DNA]</scope>
    <source>
        <strain evidence="2 3">DSM 6191</strain>
    </source>
</reference>